<keyword evidence="2 4" id="KW-0378">Hydrolase</keyword>
<comment type="caution">
    <text evidence="4">The sequence shown here is derived from an EMBL/GenBank/DDBJ whole genome shotgun (WGS) entry which is preliminary data.</text>
</comment>
<dbReference type="InterPro" id="IPR029058">
    <property type="entry name" value="AB_hydrolase_fold"/>
</dbReference>
<dbReference type="Gene3D" id="3.40.50.1820">
    <property type="entry name" value="alpha/beta hydrolase"/>
    <property type="match status" value="1"/>
</dbReference>
<dbReference type="InterPro" id="IPR013094">
    <property type="entry name" value="AB_hydrolase_3"/>
</dbReference>
<dbReference type="GO" id="GO:0004806">
    <property type="term" value="F:triacylglycerol lipase activity"/>
    <property type="evidence" value="ECO:0007669"/>
    <property type="project" value="TreeGrafter"/>
</dbReference>
<evidence type="ECO:0000259" key="3">
    <source>
        <dbReference type="Pfam" id="PF07859"/>
    </source>
</evidence>
<protein>
    <submittedName>
        <fullName evidence="4">Alpha/beta hydrolase</fullName>
    </submittedName>
</protein>
<dbReference type="SUPFAM" id="SSF53474">
    <property type="entry name" value="alpha/beta-Hydrolases"/>
    <property type="match status" value="1"/>
</dbReference>
<organism evidence="4 5">
    <name type="scientific">Candidatus Contendibacter odensensis</name>
    <dbReference type="NCBI Taxonomy" id="1400860"/>
    <lineage>
        <taxon>Bacteria</taxon>
        <taxon>Pseudomonadati</taxon>
        <taxon>Pseudomonadota</taxon>
        <taxon>Gammaproteobacteria</taxon>
        <taxon>Candidatus Competibacteraceae</taxon>
        <taxon>Candidatus Contendibacter</taxon>
    </lineage>
</organism>
<evidence type="ECO:0000256" key="2">
    <source>
        <dbReference type="ARBA" id="ARBA00022801"/>
    </source>
</evidence>
<evidence type="ECO:0000256" key="1">
    <source>
        <dbReference type="ARBA" id="ARBA00010515"/>
    </source>
</evidence>
<accession>A0A2G6PHK1</accession>
<evidence type="ECO:0000313" key="4">
    <source>
        <dbReference type="EMBL" id="PIE83720.1"/>
    </source>
</evidence>
<dbReference type="Pfam" id="PF07859">
    <property type="entry name" value="Abhydrolase_3"/>
    <property type="match status" value="1"/>
</dbReference>
<gene>
    <name evidence="4" type="ORF">CSA09_00325</name>
</gene>
<sequence length="375" mass="41686">MSDWILILTVVVLLAFFAARWLIHMFLEGASLCKYDKKIADSRVGTSYQGSPEHQEVLCLLEQVSAEVRATPNRKKRLEALRRMMTKGFFRPPLLVNEQGYRVQQVSAEGVEGEWVLSPQSDKNRRLLYLHGGSFISGCPQGHRVLTTELARVTGASVFALNYRLLPEYSRREQIHDCQMAYHWILENSPEDSSPVREFFVAGDSAGGNLALMLATWARDLGLRSADGVIALSPSVDMTFSSPTLKSNLNTDPMLGPSLEAILKLPHSFILLIVWIMHRIPPPNPLISPIFGDLSNLPSTLIQVSEAEMMLGDAQRYTNKARAAGSPVTLETWPDLVHVWHLFEPILPEAGEAIERIGQFVKHCVGNSGNTGSQT</sequence>
<name>A0A2G6PHK1_9GAMM</name>
<dbReference type="PANTHER" id="PTHR48081">
    <property type="entry name" value="AB HYDROLASE SUPERFAMILY PROTEIN C4A8.06C"/>
    <property type="match status" value="1"/>
</dbReference>
<feature type="domain" description="Alpha/beta hydrolase fold-3" evidence="3">
    <location>
        <begin position="127"/>
        <end position="341"/>
    </location>
</feature>
<reference evidence="4 5" key="1">
    <citation type="submission" date="2017-10" db="EMBL/GenBank/DDBJ databases">
        <title>Novel microbial diversity and functional potential in the marine mammal oral microbiome.</title>
        <authorList>
            <person name="Dudek N.K."/>
            <person name="Sun C.L."/>
            <person name="Burstein D."/>
            <person name="Kantor R.S."/>
            <person name="Aliaga Goltsman D.S."/>
            <person name="Bik E.M."/>
            <person name="Thomas B.C."/>
            <person name="Banfield J.F."/>
            <person name="Relman D.A."/>
        </authorList>
    </citation>
    <scope>NUCLEOTIDE SEQUENCE [LARGE SCALE GENOMIC DNA]</scope>
    <source>
        <strain evidence="4">DOLJORAL78_50_517</strain>
    </source>
</reference>
<dbReference type="InterPro" id="IPR050300">
    <property type="entry name" value="GDXG_lipolytic_enzyme"/>
</dbReference>
<evidence type="ECO:0000313" key="5">
    <source>
        <dbReference type="Proteomes" id="UP000229278"/>
    </source>
</evidence>
<comment type="similarity">
    <text evidence="1">Belongs to the 'GDXG' lipolytic enzyme family.</text>
</comment>
<proteinExistence type="inferred from homology"/>
<dbReference type="EMBL" id="PDTV01000002">
    <property type="protein sequence ID" value="PIE83720.1"/>
    <property type="molecule type" value="Genomic_DNA"/>
</dbReference>
<dbReference type="Proteomes" id="UP000229278">
    <property type="component" value="Unassembled WGS sequence"/>
</dbReference>
<dbReference type="PANTHER" id="PTHR48081:SF30">
    <property type="entry name" value="ACETYL-HYDROLASE LIPR-RELATED"/>
    <property type="match status" value="1"/>
</dbReference>
<dbReference type="AlphaFoldDB" id="A0A2G6PHK1"/>